<reference evidence="2 3" key="1">
    <citation type="journal article" date="2019" name="Genome Biol. Evol.">
        <title>Insights into the evolution of the New World diploid cottons (Gossypium, subgenus Houzingenia) based on genome sequencing.</title>
        <authorList>
            <person name="Grover C.E."/>
            <person name="Arick M.A. 2nd"/>
            <person name="Thrash A."/>
            <person name="Conover J.L."/>
            <person name="Sanders W.S."/>
            <person name="Peterson D.G."/>
            <person name="Frelichowski J.E."/>
            <person name="Scheffler J.A."/>
            <person name="Scheffler B.E."/>
            <person name="Wendel J.F."/>
        </authorList>
    </citation>
    <scope>NUCLEOTIDE SEQUENCE [LARGE SCALE GENOMIC DNA]</scope>
    <source>
        <strain evidence="2">57</strain>
        <tissue evidence="2">Leaf</tissue>
    </source>
</reference>
<dbReference type="GO" id="GO:0004523">
    <property type="term" value="F:RNA-DNA hybrid ribonuclease activity"/>
    <property type="evidence" value="ECO:0007669"/>
    <property type="project" value="InterPro"/>
</dbReference>
<organism evidence="2 3">
    <name type="scientific">Gossypium klotzschianum</name>
    <dbReference type="NCBI Taxonomy" id="34286"/>
    <lineage>
        <taxon>Eukaryota</taxon>
        <taxon>Viridiplantae</taxon>
        <taxon>Streptophyta</taxon>
        <taxon>Embryophyta</taxon>
        <taxon>Tracheophyta</taxon>
        <taxon>Spermatophyta</taxon>
        <taxon>Magnoliopsida</taxon>
        <taxon>eudicotyledons</taxon>
        <taxon>Gunneridae</taxon>
        <taxon>Pentapetalae</taxon>
        <taxon>rosids</taxon>
        <taxon>malvids</taxon>
        <taxon>Malvales</taxon>
        <taxon>Malvaceae</taxon>
        <taxon>Malvoideae</taxon>
        <taxon>Gossypium</taxon>
    </lineage>
</organism>
<accession>A0A7J8UT62</accession>
<dbReference type="InterPro" id="IPR052929">
    <property type="entry name" value="RNase_H-like_EbsB-rel"/>
</dbReference>
<name>A0A7J8UT62_9ROSI</name>
<feature type="non-terminal residue" evidence="2">
    <location>
        <position position="1"/>
    </location>
</feature>
<dbReference type="EMBL" id="JABFAB010000007">
    <property type="protein sequence ID" value="MBA0653419.1"/>
    <property type="molecule type" value="Genomic_DNA"/>
</dbReference>
<feature type="domain" description="RNase H type-1" evidence="1">
    <location>
        <begin position="151"/>
        <end position="205"/>
    </location>
</feature>
<evidence type="ECO:0000259" key="1">
    <source>
        <dbReference type="Pfam" id="PF13456"/>
    </source>
</evidence>
<dbReference type="PANTHER" id="PTHR47074">
    <property type="entry name" value="BNAC02G40300D PROTEIN"/>
    <property type="match status" value="1"/>
</dbReference>
<keyword evidence="3" id="KW-1185">Reference proteome</keyword>
<dbReference type="InterPro" id="IPR002156">
    <property type="entry name" value="RNaseH_domain"/>
</dbReference>
<dbReference type="OrthoDB" id="1748820at2759"/>
<dbReference type="Pfam" id="PF13456">
    <property type="entry name" value="RVT_3"/>
    <property type="match status" value="1"/>
</dbReference>
<gene>
    <name evidence="2" type="ORF">Goklo_020598</name>
</gene>
<dbReference type="PANTHER" id="PTHR47074:SF61">
    <property type="entry name" value="RNASE H TYPE-1 DOMAIN-CONTAINING PROTEIN"/>
    <property type="match status" value="1"/>
</dbReference>
<proteinExistence type="predicted"/>
<dbReference type="GO" id="GO:0003676">
    <property type="term" value="F:nucleic acid binding"/>
    <property type="evidence" value="ECO:0007669"/>
    <property type="project" value="InterPro"/>
</dbReference>
<evidence type="ECO:0000313" key="3">
    <source>
        <dbReference type="Proteomes" id="UP000593573"/>
    </source>
</evidence>
<comment type="caution">
    <text evidence="2">The sequence shown here is derived from an EMBL/GenBank/DDBJ whole genome shotgun (WGS) entry which is preliminary data.</text>
</comment>
<evidence type="ECO:0000313" key="2">
    <source>
        <dbReference type="EMBL" id="MBA0653419.1"/>
    </source>
</evidence>
<protein>
    <recommendedName>
        <fullName evidence="1">RNase H type-1 domain-containing protein</fullName>
    </recommendedName>
</protein>
<dbReference type="Proteomes" id="UP000593573">
    <property type="component" value="Unassembled WGS sequence"/>
</dbReference>
<sequence length="256" mass="29400">KKLPKAARIAWENSKSVTLGPGDGRLKFQNIDIRYTTVSDLIDVDTATWKNDVIKELFDNMQNSWKQWLVEKFMKASILECRKLAISFWALWYNCNKIYHEGARDRVQDVVRFINAYLMEIDQLNNLSHSIFTPEQTAWEPPEGDAIKFNFDASFNPTTAEARACFKAVSFAKELGFRDVCVEGDALTVIRKLKSAEKDRYTVARFVPRGANAAAHGLAMEGRKYTWPMYWIEEVSRAVEWLVDKDQSGSRANGRL</sequence>
<dbReference type="AlphaFoldDB" id="A0A7J8UT62"/>